<dbReference type="AlphaFoldDB" id="A0AAN9I1S1"/>
<proteinExistence type="predicted"/>
<dbReference type="EMBL" id="JAYKXN010000008">
    <property type="protein sequence ID" value="KAK7264293.1"/>
    <property type="molecule type" value="Genomic_DNA"/>
</dbReference>
<evidence type="ECO:0000313" key="2">
    <source>
        <dbReference type="Proteomes" id="UP001359559"/>
    </source>
</evidence>
<sequence length="77" mass="9102">MFVGKKSYVLICEGTLNNIVVMSGNDYYEEVTSLGLFPCRMHFFQEKKKWEGRHRFPNHDTVKIMWKSLKNGDMNIL</sequence>
<protein>
    <submittedName>
        <fullName evidence="1">Uncharacterized protein</fullName>
    </submittedName>
</protein>
<reference evidence="1 2" key="1">
    <citation type="submission" date="2024-01" db="EMBL/GenBank/DDBJ databases">
        <title>The genomes of 5 underutilized Papilionoideae crops provide insights into root nodulation and disease resistance.</title>
        <authorList>
            <person name="Yuan L."/>
        </authorList>
    </citation>
    <scope>NUCLEOTIDE SEQUENCE [LARGE SCALE GENOMIC DNA]</scope>
    <source>
        <strain evidence="1">LY-2023</strain>
        <tissue evidence="1">Leaf</tissue>
    </source>
</reference>
<name>A0AAN9I1S1_CLITE</name>
<keyword evidence="2" id="KW-1185">Reference proteome</keyword>
<comment type="caution">
    <text evidence="1">The sequence shown here is derived from an EMBL/GenBank/DDBJ whole genome shotgun (WGS) entry which is preliminary data.</text>
</comment>
<evidence type="ECO:0000313" key="1">
    <source>
        <dbReference type="EMBL" id="KAK7264293.1"/>
    </source>
</evidence>
<gene>
    <name evidence="1" type="ORF">RJT34_31900</name>
</gene>
<accession>A0AAN9I1S1</accession>
<organism evidence="1 2">
    <name type="scientific">Clitoria ternatea</name>
    <name type="common">Butterfly pea</name>
    <dbReference type="NCBI Taxonomy" id="43366"/>
    <lineage>
        <taxon>Eukaryota</taxon>
        <taxon>Viridiplantae</taxon>
        <taxon>Streptophyta</taxon>
        <taxon>Embryophyta</taxon>
        <taxon>Tracheophyta</taxon>
        <taxon>Spermatophyta</taxon>
        <taxon>Magnoliopsida</taxon>
        <taxon>eudicotyledons</taxon>
        <taxon>Gunneridae</taxon>
        <taxon>Pentapetalae</taxon>
        <taxon>rosids</taxon>
        <taxon>fabids</taxon>
        <taxon>Fabales</taxon>
        <taxon>Fabaceae</taxon>
        <taxon>Papilionoideae</taxon>
        <taxon>50 kb inversion clade</taxon>
        <taxon>NPAAA clade</taxon>
        <taxon>indigoferoid/millettioid clade</taxon>
        <taxon>Phaseoleae</taxon>
        <taxon>Clitoria</taxon>
    </lineage>
</organism>
<dbReference type="Proteomes" id="UP001359559">
    <property type="component" value="Unassembled WGS sequence"/>
</dbReference>